<organism evidence="1 2">
    <name type="scientific">Hymenobacter lutimineralis</name>
    <dbReference type="NCBI Taxonomy" id="2606448"/>
    <lineage>
        <taxon>Bacteria</taxon>
        <taxon>Pseudomonadati</taxon>
        <taxon>Bacteroidota</taxon>
        <taxon>Cytophagia</taxon>
        <taxon>Cytophagales</taxon>
        <taxon>Hymenobacteraceae</taxon>
        <taxon>Hymenobacter</taxon>
    </lineage>
</organism>
<comment type="caution">
    <text evidence="1">The sequence shown here is derived from an EMBL/GenBank/DDBJ whole genome shotgun (WGS) entry which is preliminary data.</text>
</comment>
<name>A0A5D6UW13_9BACT</name>
<dbReference type="Proteomes" id="UP000322791">
    <property type="component" value="Unassembled WGS sequence"/>
</dbReference>
<dbReference type="EMBL" id="VTHL01000018">
    <property type="protein sequence ID" value="TYZ07250.1"/>
    <property type="molecule type" value="Genomic_DNA"/>
</dbReference>
<keyword evidence="2" id="KW-1185">Reference proteome</keyword>
<reference evidence="1 2" key="1">
    <citation type="submission" date="2019-08" db="EMBL/GenBank/DDBJ databases">
        <authorList>
            <person name="Seo M.-J."/>
        </authorList>
    </citation>
    <scope>NUCLEOTIDE SEQUENCE [LARGE SCALE GENOMIC DNA]</scope>
    <source>
        <strain evidence="1 2">KIGAM108</strain>
    </source>
</reference>
<sequence length="194" mass="21278">MEPQELTMRKAIVRSGSPSVKGIDMWAMDADEFVRNERTNRKSARGVSNKFALFITLETLATKTRRNPATGLGLLIPKLAAQLDSFRALAADWDTYGALPIEPGALERARQLLEALSLQLVYAPAVSVHVFPMRDGGVQVELDRDAASMEIEVHPDGTEDYLLFTPDGTVLGSYPSLFAALRHFITPPPPASRT</sequence>
<evidence type="ECO:0000313" key="2">
    <source>
        <dbReference type="Proteomes" id="UP000322791"/>
    </source>
</evidence>
<accession>A0A5D6UW13</accession>
<evidence type="ECO:0000313" key="1">
    <source>
        <dbReference type="EMBL" id="TYZ07250.1"/>
    </source>
</evidence>
<dbReference type="AlphaFoldDB" id="A0A5D6UW13"/>
<proteinExistence type="predicted"/>
<dbReference type="RefSeq" id="WP_149071971.1">
    <property type="nucleotide sequence ID" value="NZ_VTHL01000018.1"/>
</dbReference>
<gene>
    <name evidence="1" type="ORF">FY528_15655</name>
</gene>
<protein>
    <submittedName>
        <fullName evidence="1">Uncharacterized protein</fullName>
    </submittedName>
</protein>